<name>A0ACD3Q8Z0_LARCR</name>
<protein>
    <submittedName>
        <fullName evidence="1">Uncharacterized protein</fullName>
    </submittedName>
</protein>
<gene>
    <name evidence="1" type="ORF">E3U43_000544</name>
</gene>
<organism evidence="1 2">
    <name type="scientific">Larimichthys crocea</name>
    <name type="common">Large yellow croaker</name>
    <name type="synonym">Pseudosciaena crocea</name>
    <dbReference type="NCBI Taxonomy" id="215358"/>
    <lineage>
        <taxon>Eukaryota</taxon>
        <taxon>Metazoa</taxon>
        <taxon>Chordata</taxon>
        <taxon>Craniata</taxon>
        <taxon>Vertebrata</taxon>
        <taxon>Euteleostomi</taxon>
        <taxon>Actinopterygii</taxon>
        <taxon>Neopterygii</taxon>
        <taxon>Teleostei</taxon>
        <taxon>Neoteleostei</taxon>
        <taxon>Acanthomorphata</taxon>
        <taxon>Eupercaria</taxon>
        <taxon>Sciaenidae</taxon>
        <taxon>Larimichthys</taxon>
    </lineage>
</organism>
<dbReference type="Proteomes" id="UP000793456">
    <property type="component" value="Chromosome XXII"/>
</dbReference>
<comment type="caution">
    <text evidence="1">The sequence shown here is derived from an EMBL/GenBank/DDBJ whole genome shotgun (WGS) entry which is preliminary data.</text>
</comment>
<accession>A0ACD3Q8Z0</accession>
<reference evidence="1" key="1">
    <citation type="submission" date="2018-11" db="EMBL/GenBank/DDBJ databases">
        <title>The sequence and de novo assembly of Larimichthys crocea genome using PacBio and Hi-C technologies.</title>
        <authorList>
            <person name="Xu P."/>
            <person name="Chen B."/>
            <person name="Zhou Z."/>
            <person name="Ke Q."/>
            <person name="Wu Y."/>
            <person name="Bai H."/>
            <person name="Pu F."/>
        </authorList>
    </citation>
    <scope>NUCLEOTIDE SEQUENCE</scope>
    <source>
        <tissue evidence="1">Muscle</tissue>
    </source>
</reference>
<keyword evidence="2" id="KW-1185">Reference proteome</keyword>
<evidence type="ECO:0000313" key="1">
    <source>
        <dbReference type="EMBL" id="TMS03655.1"/>
    </source>
</evidence>
<sequence length="349" mass="38827">MWIYGNHRDSWVHGAIDPSSGTSVMLEITRVLGQMVKQGLWRPRRSIIFGSWGAEEFGLIGSAEYTEQYFAKLSERTIAYINVDIAVFANATLRASGMPSVQNVIFKATKQVKAAGLDTSVYDNWIQYFNRTSPAHGIIPRVGYLTGAGSDYAAFVHYLGITSMDISYTYDRGSVSHQAIARTAGNVLIRLADSLVLPLNCSDYAESLEDYLKTAVQLYQDKLQTQKISMEPLKRAVANFRSAATHLDQVILTSDLVNETPMKTRRINDQLMLLDRAFLDPLAFPDKYAYRHVIWASSSAGRQTFPGLADAYANAELTGQPRDWDKVHYHLSVLSQAIEGAANTLVDVI</sequence>
<dbReference type="EMBL" id="CM011695">
    <property type="protein sequence ID" value="TMS03655.1"/>
    <property type="molecule type" value="Genomic_DNA"/>
</dbReference>
<evidence type="ECO:0000313" key="2">
    <source>
        <dbReference type="Proteomes" id="UP000793456"/>
    </source>
</evidence>
<proteinExistence type="predicted"/>